<dbReference type="OMA" id="APPMNRD"/>
<dbReference type="KEGG" id="cvr:CHLNCDRAFT_143608"/>
<keyword evidence="1" id="KW-0175">Coiled coil</keyword>
<dbReference type="SUPFAM" id="SSF50978">
    <property type="entry name" value="WD40 repeat-like"/>
    <property type="match status" value="1"/>
</dbReference>
<evidence type="ECO:0000256" key="2">
    <source>
        <dbReference type="SAM" id="MobiDB-lite"/>
    </source>
</evidence>
<feature type="region of interest" description="Disordered" evidence="2">
    <location>
        <begin position="322"/>
        <end position="353"/>
    </location>
</feature>
<dbReference type="SMART" id="SM00320">
    <property type="entry name" value="WD40"/>
    <property type="match status" value="5"/>
</dbReference>
<name>E1ZA36_CHLVA</name>
<dbReference type="InterPro" id="IPR001680">
    <property type="entry name" value="WD40_rpt"/>
</dbReference>
<dbReference type="InParanoid" id="E1ZA36"/>
<feature type="compositionally biased region" description="Low complexity" evidence="2">
    <location>
        <begin position="593"/>
        <end position="604"/>
    </location>
</feature>
<feature type="compositionally biased region" description="Low complexity" evidence="2">
    <location>
        <begin position="526"/>
        <end position="545"/>
    </location>
</feature>
<keyword evidence="4" id="KW-1185">Reference proteome</keyword>
<dbReference type="GeneID" id="17356700"/>
<protein>
    <submittedName>
        <fullName evidence="3">Uncharacterized protein</fullName>
    </submittedName>
</protein>
<dbReference type="Gene3D" id="2.130.10.10">
    <property type="entry name" value="YVTN repeat-like/Quinoprotein amine dehydrogenase"/>
    <property type="match status" value="2"/>
</dbReference>
<sequence>MSSRPSEFASDSFVAASGTSLHLLRQDLAGGAAFGEVVVSHGAAVNAARWNRNNKVVASGCADGTVQLLYASGQVMCVLPRDGSHPAAYGSIAALSWSAGSKRLAAGSSNGSLFIFDMQQKQPTVELGGHVGGVTALEYQHDDKFLAVASAGGAVCLYSDPHRPGGGAAAVALSPAADASPRRCLSLAAMEPTVAAGSSRGGVAVWDVASLRLREEYPELHGHAAVHALAFVPLRPGWLYSAGDDGRVCLQDRQSGPGYVSAFSVGAPATALMVKEDHSLLGVGTADGAVLLYDPRHTHQPLHTLRFPGRHPVTGLHWQHRYSSLSSSKHHRSVPARNTQPAGPSRLGMTATGARAAAASPAAAIRAKLAALVQPHLAARSRLAGTAAGGDKRASMSAPASPSTSPPAAAPAAPASGAGMARSTPLQPAAAPPPALAITPLPGMAARHSRGGGGAAAAAGEVTPVQQQPQQEAVHAVGQGMQQLAITPLGGSLAGGAHGGSPQPQHHQRQHMSPLEQLAAAAPPAGLNITPLAAPPAARQQAASGAGAGAGRPPPPPLAVSPLGGLPSDRPAPLAISPLPGMRAAPAAASPLRQQQRQQQQQQRSVLGERTNSPCGVAGHDMLPALPSPLPAAPEPPLQASPSFAENLPLPSPGTSPRSEAAAKQQPAAHAARDAEQQHAAGGAGGLAGHKIKAASAAVAQASPAGSGSMAQWSIGAVPADAEAAPPAGWAADHHQQPAAAAAAADTRYGQYEFSFAAAQRSYEALSGGAGVGPVAGGGSGAQSAVPPAGLRDDIWAMHLDMITQFQAHQAQQASMYQLVEQLTERNEALSGEVAALRKHLRTLTERRDGFLWL</sequence>
<feature type="region of interest" description="Disordered" evidence="2">
    <location>
        <begin position="526"/>
        <end position="687"/>
    </location>
</feature>
<reference evidence="3 4" key="1">
    <citation type="journal article" date="2010" name="Plant Cell">
        <title>The Chlorella variabilis NC64A genome reveals adaptation to photosymbiosis, coevolution with viruses, and cryptic sex.</title>
        <authorList>
            <person name="Blanc G."/>
            <person name="Duncan G."/>
            <person name="Agarkova I."/>
            <person name="Borodovsky M."/>
            <person name="Gurnon J."/>
            <person name="Kuo A."/>
            <person name="Lindquist E."/>
            <person name="Lucas S."/>
            <person name="Pangilinan J."/>
            <person name="Polle J."/>
            <person name="Salamov A."/>
            <person name="Terry A."/>
            <person name="Yamada T."/>
            <person name="Dunigan D.D."/>
            <person name="Grigoriev I.V."/>
            <person name="Claverie J.M."/>
            <person name="Van Etten J.L."/>
        </authorList>
    </citation>
    <scope>NUCLEOTIDE SEQUENCE [LARGE SCALE GENOMIC DNA]</scope>
    <source>
        <strain evidence="3 4">NC64A</strain>
    </source>
</reference>
<evidence type="ECO:0000313" key="4">
    <source>
        <dbReference type="Proteomes" id="UP000008141"/>
    </source>
</evidence>
<dbReference type="InterPro" id="IPR036322">
    <property type="entry name" value="WD40_repeat_dom_sf"/>
</dbReference>
<dbReference type="OrthoDB" id="756313at2759"/>
<dbReference type="PANTHER" id="PTHR45096">
    <property type="entry name" value="PROTEIN NEDD1"/>
    <property type="match status" value="1"/>
</dbReference>
<evidence type="ECO:0000256" key="1">
    <source>
        <dbReference type="SAM" id="Coils"/>
    </source>
</evidence>
<feature type="coiled-coil region" evidence="1">
    <location>
        <begin position="820"/>
        <end position="847"/>
    </location>
</feature>
<evidence type="ECO:0000313" key="3">
    <source>
        <dbReference type="EMBL" id="EFN56988.1"/>
    </source>
</evidence>
<accession>E1ZA36</accession>
<dbReference type="STRING" id="554065.E1ZA36"/>
<feature type="compositionally biased region" description="Pro residues" evidence="2">
    <location>
        <begin position="626"/>
        <end position="639"/>
    </location>
</feature>
<dbReference type="GO" id="GO:0010968">
    <property type="term" value="P:regulation of microtubule nucleation"/>
    <property type="evidence" value="ECO:0007669"/>
    <property type="project" value="InterPro"/>
</dbReference>
<dbReference type="GO" id="GO:0140496">
    <property type="term" value="F:gamma-tubulin complex binding"/>
    <property type="evidence" value="ECO:0007669"/>
    <property type="project" value="InterPro"/>
</dbReference>
<dbReference type="PANTHER" id="PTHR45096:SF1">
    <property type="entry name" value="PROTEIN NEDD1"/>
    <property type="match status" value="1"/>
</dbReference>
<dbReference type="Pfam" id="PF00400">
    <property type="entry name" value="WD40"/>
    <property type="match status" value="2"/>
</dbReference>
<dbReference type="RefSeq" id="XP_005849090.1">
    <property type="nucleotide sequence ID" value="XM_005849028.1"/>
</dbReference>
<feature type="compositionally biased region" description="Low complexity" evidence="2">
    <location>
        <begin position="456"/>
        <end position="471"/>
    </location>
</feature>
<dbReference type="eggNOG" id="KOG4378">
    <property type="taxonomic scope" value="Eukaryota"/>
</dbReference>
<gene>
    <name evidence="3" type="ORF">CHLNCDRAFT_143608</name>
</gene>
<organism evidence="4">
    <name type="scientific">Chlorella variabilis</name>
    <name type="common">Green alga</name>
    <dbReference type="NCBI Taxonomy" id="554065"/>
    <lineage>
        <taxon>Eukaryota</taxon>
        <taxon>Viridiplantae</taxon>
        <taxon>Chlorophyta</taxon>
        <taxon>core chlorophytes</taxon>
        <taxon>Trebouxiophyceae</taxon>
        <taxon>Chlorellales</taxon>
        <taxon>Chlorellaceae</taxon>
        <taxon>Chlorella clade</taxon>
        <taxon>Chlorella</taxon>
    </lineage>
</organism>
<dbReference type="InterPro" id="IPR044621">
    <property type="entry name" value="NEDD1"/>
</dbReference>
<dbReference type="EMBL" id="GL433840">
    <property type="protein sequence ID" value="EFN56988.1"/>
    <property type="molecule type" value="Genomic_DNA"/>
</dbReference>
<dbReference type="InterPro" id="IPR015943">
    <property type="entry name" value="WD40/YVTN_repeat-like_dom_sf"/>
</dbReference>
<dbReference type="AlphaFoldDB" id="E1ZA36"/>
<feature type="compositionally biased region" description="Low complexity" evidence="2">
    <location>
        <begin position="410"/>
        <end position="429"/>
    </location>
</feature>
<dbReference type="Proteomes" id="UP000008141">
    <property type="component" value="Unassembled WGS sequence"/>
</dbReference>
<feature type="region of interest" description="Disordered" evidence="2">
    <location>
        <begin position="383"/>
        <end position="512"/>
    </location>
</feature>
<proteinExistence type="predicted"/>